<accession>A0A7W9NN10</accession>
<keyword evidence="2" id="KW-0808">Transferase</keyword>
<evidence type="ECO:0000313" key="3">
    <source>
        <dbReference type="Proteomes" id="UP000585638"/>
    </source>
</evidence>
<name>A0A7W9NN10_9PSEU</name>
<evidence type="ECO:0000313" key="2">
    <source>
        <dbReference type="EMBL" id="MBB5898101.1"/>
    </source>
</evidence>
<dbReference type="EC" id="2.7.11.1" evidence="2"/>
<reference evidence="2 3" key="1">
    <citation type="submission" date="2020-08" db="EMBL/GenBank/DDBJ databases">
        <title>Sequencing the genomes of 1000 actinobacteria strains.</title>
        <authorList>
            <person name="Klenk H.-P."/>
        </authorList>
    </citation>
    <scope>NUCLEOTIDE SEQUENCE [LARGE SCALE GENOMIC DNA]</scope>
    <source>
        <strain evidence="2 3">DSM 43851</strain>
    </source>
</reference>
<keyword evidence="3" id="KW-1185">Reference proteome</keyword>
<gene>
    <name evidence="2" type="ORF">BJ998_009360</name>
</gene>
<comment type="caution">
    <text evidence="2">The sequence shown here is derived from an EMBL/GenBank/DDBJ whole genome shotgun (WGS) entry which is preliminary data.</text>
</comment>
<dbReference type="Gene3D" id="3.40.50.300">
    <property type="entry name" value="P-loop containing nucleotide triphosphate hydrolases"/>
    <property type="match status" value="1"/>
</dbReference>
<dbReference type="PANTHER" id="PTHR47691">
    <property type="entry name" value="REGULATOR-RELATED"/>
    <property type="match status" value="1"/>
</dbReference>
<sequence length="707" mass="78002">MSSRIACSRRLGNVDVDSAPFVGRSREQAQAKRLLGKARLLTFTGTPGVGKSRLARHVARQVNRRFADGTWLVDLAALQTGELLPETVLNALEVHGVSGGQPLASLIDHLADKRLLLVLDNCEHLLDACAELVDTLLAAAPRLRILVTSRQALNMYGERIMTVPSLSLPEEPDHPWRQGDGHCEAVELFTLRAAEVRPGFVVAEDNWSLVARICRRLEGIPLAIELAAAWLTTKSVAEISVGLDHRFGLLKVAWPSETLDERRPFPRHQTLRATVEWSYSQCSWQEQTLWVRLSVFADGFDLDAAEICGDALLPADDLLDVVDGLIVKSVVSRCVRAGTVRFRLPEMVRQYGHAMLDASGQDVRLHRTHRDHYLNLAERADAEWFGPRQGRWLELVRLEHANLRAALEFSLVTPGEAGFGLRIAGALWFYWLGCGLLREGRHWLNRALPLAPTGDRERAKALWADGFLSALQGEADPALQRLARSSELACQVGDESLLAGVSYVRGIVSYLSNDQSGAVAHLEETLRHERACGEASACTVLSRAVLALACALVGDTDRAASLCEDAIAVCRAHRDKWVLSWVLAAAAMVSWSCGDVHATDQRARNGLRRKMVFRDRIGSAQCVELLAWTALVDGDARRAATLLGAARSMWDVEGKRLFGFSTYLAWHDECVAGVRELLGDQLFEVAFRQGTQLAFDQAVREALAKPR</sequence>
<protein>
    <submittedName>
        <fullName evidence="2">Non-specific serine/threonine protein kinase</fullName>
        <ecNumber evidence="2">2.7.11.1</ecNumber>
    </submittedName>
</protein>
<dbReference type="RefSeq" id="WP_184870562.1">
    <property type="nucleotide sequence ID" value="NZ_BAAAWY010000077.1"/>
</dbReference>
<dbReference type="Pfam" id="PF13401">
    <property type="entry name" value="AAA_22"/>
    <property type="match status" value="1"/>
</dbReference>
<dbReference type="SUPFAM" id="SSF52540">
    <property type="entry name" value="P-loop containing nucleoside triphosphate hydrolases"/>
    <property type="match status" value="1"/>
</dbReference>
<dbReference type="InterPro" id="IPR027417">
    <property type="entry name" value="P-loop_NTPase"/>
</dbReference>
<evidence type="ECO:0000259" key="1">
    <source>
        <dbReference type="Pfam" id="PF13401"/>
    </source>
</evidence>
<dbReference type="GO" id="GO:0004674">
    <property type="term" value="F:protein serine/threonine kinase activity"/>
    <property type="evidence" value="ECO:0007669"/>
    <property type="project" value="UniProtKB-KW"/>
</dbReference>
<dbReference type="PRINTS" id="PR00364">
    <property type="entry name" value="DISEASERSIST"/>
</dbReference>
<dbReference type="PANTHER" id="PTHR47691:SF3">
    <property type="entry name" value="HTH-TYPE TRANSCRIPTIONAL REGULATOR RV0890C-RELATED"/>
    <property type="match status" value="1"/>
</dbReference>
<dbReference type="InterPro" id="IPR049945">
    <property type="entry name" value="AAA_22"/>
</dbReference>
<dbReference type="EMBL" id="JACHIR010000005">
    <property type="protein sequence ID" value="MBB5898101.1"/>
    <property type="molecule type" value="Genomic_DNA"/>
</dbReference>
<dbReference type="Proteomes" id="UP000585638">
    <property type="component" value="Unassembled WGS sequence"/>
</dbReference>
<feature type="domain" description="ORC1/DEAH AAA+ ATPase" evidence="1">
    <location>
        <begin position="37"/>
        <end position="135"/>
    </location>
</feature>
<dbReference type="Gene3D" id="1.25.40.10">
    <property type="entry name" value="Tetratricopeptide repeat domain"/>
    <property type="match status" value="1"/>
</dbReference>
<dbReference type="AlphaFoldDB" id="A0A7W9NN10"/>
<dbReference type="GO" id="GO:0016887">
    <property type="term" value="F:ATP hydrolysis activity"/>
    <property type="evidence" value="ECO:0007669"/>
    <property type="project" value="InterPro"/>
</dbReference>
<dbReference type="InterPro" id="IPR011990">
    <property type="entry name" value="TPR-like_helical_dom_sf"/>
</dbReference>
<organism evidence="2 3">
    <name type="scientific">Kutzneria kofuensis</name>
    <dbReference type="NCBI Taxonomy" id="103725"/>
    <lineage>
        <taxon>Bacteria</taxon>
        <taxon>Bacillati</taxon>
        <taxon>Actinomycetota</taxon>
        <taxon>Actinomycetes</taxon>
        <taxon>Pseudonocardiales</taxon>
        <taxon>Pseudonocardiaceae</taxon>
        <taxon>Kutzneria</taxon>
    </lineage>
</organism>
<keyword evidence="2" id="KW-0723">Serine/threonine-protein kinase</keyword>
<keyword evidence="2" id="KW-0418">Kinase</keyword>
<proteinExistence type="predicted"/>